<reference evidence="3 4" key="1">
    <citation type="submission" date="2015-11" db="EMBL/GenBank/DDBJ databases">
        <authorList>
            <person name="Zhang Y."/>
            <person name="Guo Z."/>
        </authorList>
    </citation>
    <scope>NUCLEOTIDE SEQUENCE [LARGE SCALE GENOMIC DNA]</scope>
    <source>
        <strain evidence="3 4">KCTC 32221</strain>
    </source>
</reference>
<dbReference type="RefSeq" id="WP_058022276.1">
    <property type="nucleotide sequence ID" value="NZ_CP013189.1"/>
</dbReference>
<evidence type="ECO:0000256" key="1">
    <source>
        <dbReference type="ARBA" id="ARBA00007435"/>
    </source>
</evidence>
<dbReference type="Pfam" id="PF01541">
    <property type="entry name" value="GIY-YIG"/>
    <property type="match status" value="1"/>
</dbReference>
<dbReference type="OrthoDB" id="9797095at2"/>
<proteinExistence type="inferred from homology"/>
<comment type="similarity">
    <text evidence="1">Belongs to the UPF0213 family.</text>
</comment>
<dbReference type="Proteomes" id="UP000065641">
    <property type="component" value="Chromosome"/>
</dbReference>
<name>A0A0S2KFR8_9GAMM</name>
<dbReference type="InterPro" id="IPR000305">
    <property type="entry name" value="GIY-YIG_endonuc"/>
</dbReference>
<dbReference type="EMBL" id="CP013189">
    <property type="protein sequence ID" value="ALO46815.1"/>
    <property type="molecule type" value="Genomic_DNA"/>
</dbReference>
<dbReference type="Gene3D" id="3.40.1440.10">
    <property type="entry name" value="GIY-YIG endonuclease"/>
    <property type="match status" value="1"/>
</dbReference>
<dbReference type="AlphaFoldDB" id="A0A0S2KFR8"/>
<gene>
    <name evidence="3" type="ORF">PS2015_2180</name>
</gene>
<dbReference type="PANTHER" id="PTHR34477:SF1">
    <property type="entry name" value="UPF0213 PROTEIN YHBQ"/>
    <property type="match status" value="1"/>
</dbReference>
<evidence type="ECO:0000313" key="4">
    <source>
        <dbReference type="Proteomes" id="UP000065641"/>
    </source>
</evidence>
<evidence type="ECO:0000313" key="3">
    <source>
        <dbReference type="EMBL" id="ALO46815.1"/>
    </source>
</evidence>
<keyword evidence="4" id="KW-1185">Reference proteome</keyword>
<dbReference type="SUPFAM" id="SSF82771">
    <property type="entry name" value="GIY-YIG endonuclease"/>
    <property type="match status" value="1"/>
</dbReference>
<protein>
    <submittedName>
        <fullName evidence="3">Nuclease</fullName>
    </submittedName>
</protein>
<dbReference type="InterPro" id="IPR050190">
    <property type="entry name" value="UPF0213_domain"/>
</dbReference>
<sequence length="103" mass="11716">MTDSSWWVYIVRCADDTLYTGISNDVERRVSEHQSQGRKTARYLRGRAPLALVYTQQAGDYGAALRLEYRIKQLDRRAKLRLISGDESILTSLMEQADESSSG</sequence>
<evidence type="ECO:0000259" key="2">
    <source>
        <dbReference type="PROSITE" id="PS50164"/>
    </source>
</evidence>
<dbReference type="PROSITE" id="PS50164">
    <property type="entry name" value="GIY_YIG"/>
    <property type="match status" value="1"/>
</dbReference>
<organism evidence="3 4">
    <name type="scientific">Pseudohongiella spirulinae</name>
    <dbReference type="NCBI Taxonomy" id="1249552"/>
    <lineage>
        <taxon>Bacteria</taxon>
        <taxon>Pseudomonadati</taxon>
        <taxon>Pseudomonadota</taxon>
        <taxon>Gammaproteobacteria</taxon>
        <taxon>Pseudomonadales</taxon>
        <taxon>Pseudohongiellaceae</taxon>
        <taxon>Pseudohongiella</taxon>
    </lineage>
</organism>
<dbReference type="CDD" id="cd10456">
    <property type="entry name" value="GIY-YIG_UPF0213"/>
    <property type="match status" value="1"/>
</dbReference>
<accession>A0A0S2KFR8</accession>
<dbReference type="STRING" id="1249552.PS2015_2180"/>
<feature type="domain" description="GIY-YIG" evidence="2">
    <location>
        <begin position="4"/>
        <end position="82"/>
    </location>
</feature>
<dbReference type="InterPro" id="IPR035901">
    <property type="entry name" value="GIY-YIG_endonuc_sf"/>
</dbReference>
<dbReference type="PANTHER" id="PTHR34477">
    <property type="entry name" value="UPF0213 PROTEIN YHBQ"/>
    <property type="match status" value="1"/>
</dbReference>
<dbReference type="KEGG" id="pspi:PS2015_2180"/>